<dbReference type="PANTHER" id="PTHR31790">
    <property type="entry name" value="OS02G0783600 PROTEIN"/>
    <property type="match status" value="1"/>
</dbReference>
<dbReference type="Pfam" id="PF00646">
    <property type="entry name" value="F-box"/>
    <property type="match status" value="1"/>
</dbReference>
<dbReference type="InterPro" id="IPR036047">
    <property type="entry name" value="F-box-like_dom_sf"/>
</dbReference>
<dbReference type="Proteomes" id="UP000002051">
    <property type="component" value="Chromosome 3"/>
</dbReference>
<keyword evidence="4" id="KW-1185">Reference proteome</keyword>
<proteinExistence type="predicted"/>
<name>G7JBK4_MEDTR</name>
<evidence type="ECO:0000259" key="1">
    <source>
        <dbReference type="PROSITE" id="PS50181"/>
    </source>
</evidence>
<dbReference type="EnsemblPlants" id="AES72864">
    <property type="protein sequence ID" value="AES72864"/>
    <property type="gene ID" value="MTR_3g096250"/>
</dbReference>
<dbReference type="InterPro" id="IPR052361">
    <property type="entry name" value="F-box_domain"/>
</dbReference>
<dbReference type="HOGENOM" id="CLU_027176_1_4_1"/>
<accession>G7JBK4</accession>
<dbReference type="Gene3D" id="1.20.1280.50">
    <property type="match status" value="1"/>
</dbReference>
<reference evidence="3" key="3">
    <citation type="submission" date="2015-04" db="UniProtKB">
        <authorList>
            <consortium name="EnsemblPlants"/>
        </authorList>
    </citation>
    <scope>IDENTIFICATION</scope>
    <source>
        <strain evidence="3">cv. Jemalong A17</strain>
    </source>
</reference>
<dbReference type="NCBIfam" id="TIGR01640">
    <property type="entry name" value="F_box_assoc_1"/>
    <property type="match status" value="1"/>
</dbReference>
<dbReference type="OMA" id="ESHTEVW"/>
<dbReference type="InterPro" id="IPR013187">
    <property type="entry name" value="F-box-assoc_dom_typ3"/>
</dbReference>
<dbReference type="PROSITE" id="PS50181">
    <property type="entry name" value="FBOX"/>
    <property type="match status" value="1"/>
</dbReference>
<dbReference type="eggNOG" id="ENOG502QUVH">
    <property type="taxonomic scope" value="Eukaryota"/>
</dbReference>
<dbReference type="CDD" id="cd22157">
    <property type="entry name" value="F-box_AtFBW1-like"/>
    <property type="match status" value="1"/>
</dbReference>
<evidence type="ECO:0000313" key="3">
    <source>
        <dbReference type="EnsemblPlants" id="AES72864"/>
    </source>
</evidence>
<reference evidence="2 4" key="1">
    <citation type="journal article" date="2011" name="Nature">
        <title>The Medicago genome provides insight into the evolution of rhizobial symbioses.</title>
        <authorList>
            <person name="Young N.D."/>
            <person name="Debelle F."/>
            <person name="Oldroyd G.E."/>
            <person name="Geurts R."/>
            <person name="Cannon S.B."/>
            <person name="Udvardi M.K."/>
            <person name="Benedito V.A."/>
            <person name="Mayer K.F."/>
            <person name="Gouzy J."/>
            <person name="Schoof H."/>
            <person name="Van de Peer Y."/>
            <person name="Proost S."/>
            <person name="Cook D.R."/>
            <person name="Meyers B.C."/>
            <person name="Spannagl M."/>
            <person name="Cheung F."/>
            <person name="De Mita S."/>
            <person name="Krishnakumar V."/>
            <person name="Gundlach H."/>
            <person name="Zhou S."/>
            <person name="Mudge J."/>
            <person name="Bharti A.K."/>
            <person name="Murray J.D."/>
            <person name="Naoumkina M.A."/>
            <person name="Rosen B."/>
            <person name="Silverstein K.A."/>
            <person name="Tang H."/>
            <person name="Rombauts S."/>
            <person name="Zhao P.X."/>
            <person name="Zhou P."/>
            <person name="Barbe V."/>
            <person name="Bardou P."/>
            <person name="Bechner M."/>
            <person name="Bellec A."/>
            <person name="Berger A."/>
            <person name="Berges H."/>
            <person name="Bidwell S."/>
            <person name="Bisseling T."/>
            <person name="Choisne N."/>
            <person name="Couloux A."/>
            <person name="Denny R."/>
            <person name="Deshpande S."/>
            <person name="Dai X."/>
            <person name="Doyle J.J."/>
            <person name="Dudez A.M."/>
            <person name="Farmer A.D."/>
            <person name="Fouteau S."/>
            <person name="Franken C."/>
            <person name="Gibelin C."/>
            <person name="Gish J."/>
            <person name="Goldstein S."/>
            <person name="Gonzalez A.J."/>
            <person name="Green P.J."/>
            <person name="Hallab A."/>
            <person name="Hartog M."/>
            <person name="Hua A."/>
            <person name="Humphray S.J."/>
            <person name="Jeong D.H."/>
            <person name="Jing Y."/>
            <person name="Jocker A."/>
            <person name="Kenton S.M."/>
            <person name="Kim D.J."/>
            <person name="Klee K."/>
            <person name="Lai H."/>
            <person name="Lang C."/>
            <person name="Lin S."/>
            <person name="Macmil S.L."/>
            <person name="Magdelenat G."/>
            <person name="Matthews L."/>
            <person name="McCorrison J."/>
            <person name="Monaghan E.L."/>
            <person name="Mun J.H."/>
            <person name="Najar F.Z."/>
            <person name="Nicholson C."/>
            <person name="Noirot C."/>
            <person name="O'Bleness M."/>
            <person name="Paule C.R."/>
            <person name="Poulain J."/>
            <person name="Prion F."/>
            <person name="Qin B."/>
            <person name="Qu C."/>
            <person name="Retzel E.F."/>
            <person name="Riddle C."/>
            <person name="Sallet E."/>
            <person name="Samain S."/>
            <person name="Samson N."/>
            <person name="Sanders I."/>
            <person name="Saurat O."/>
            <person name="Scarpelli C."/>
            <person name="Schiex T."/>
            <person name="Segurens B."/>
            <person name="Severin A.J."/>
            <person name="Sherrier D.J."/>
            <person name="Shi R."/>
            <person name="Sims S."/>
            <person name="Singer S.R."/>
            <person name="Sinharoy S."/>
            <person name="Sterck L."/>
            <person name="Viollet A."/>
            <person name="Wang B.B."/>
            <person name="Wang K."/>
            <person name="Wang M."/>
            <person name="Wang X."/>
            <person name="Warfsmann J."/>
            <person name="Weissenbach J."/>
            <person name="White D.D."/>
            <person name="White J.D."/>
            <person name="Wiley G.B."/>
            <person name="Wincker P."/>
            <person name="Xing Y."/>
            <person name="Yang L."/>
            <person name="Yao Z."/>
            <person name="Ying F."/>
            <person name="Zhai J."/>
            <person name="Zhou L."/>
            <person name="Zuber A."/>
            <person name="Denarie J."/>
            <person name="Dixon R.A."/>
            <person name="May G.D."/>
            <person name="Schwartz D.C."/>
            <person name="Rogers J."/>
            <person name="Quetier F."/>
            <person name="Town C.D."/>
            <person name="Roe B.A."/>
        </authorList>
    </citation>
    <scope>NUCLEOTIDE SEQUENCE [LARGE SCALE GENOMIC DNA]</scope>
    <source>
        <strain evidence="2">A17</strain>
        <strain evidence="3 4">cv. Jemalong A17</strain>
    </source>
</reference>
<dbReference type="SMART" id="SM00256">
    <property type="entry name" value="FBOX"/>
    <property type="match status" value="1"/>
</dbReference>
<evidence type="ECO:0000313" key="4">
    <source>
        <dbReference type="Proteomes" id="UP000002051"/>
    </source>
</evidence>
<dbReference type="STRING" id="3880.G7JBK4"/>
<sequence length="348" mass="39768">MVPNSACDDRNRTNVFSSFPLTEEPTTTTTRTLTSQSLNTVARLPTLPFELVEEILCRLPVKILMQLQCICKSWKSLISNDRKFAKKHLRMSKRVALIVSSVNDSGEPLFWDSSISSVFSNASNSSSVTQTQLICPFSLTKYLEICSCDGILCFTIARRSSVLWNPSIIRYNMLPPLENPEESDGSTYLYSFGYDHFNDVYKVVAISHMTSHILVAFLDQVYFSSCAIVSLDLETESYQKLWPDFGMDYRILTLRVFKDCLCILTCSHMFLDVWIMKEYGNIESWTKLYSVPFLRNWVLIDFYELTSSELTLAVYDSKNGTLKIPEIQNTNGWIDPEVYVESLISPCS</sequence>
<protein>
    <submittedName>
        <fullName evidence="2">F-box protein interaction domain protein</fullName>
    </submittedName>
</protein>
<evidence type="ECO:0000313" key="2">
    <source>
        <dbReference type="EMBL" id="AES72864.1"/>
    </source>
</evidence>
<dbReference type="EMBL" id="CM001219">
    <property type="protein sequence ID" value="AES72864.1"/>
    <property type="molecule type" value="Genomic_DNA"/>
</dbReference>
<organism evidence="2 4">
    <name type="scientific">Medicago truncatula</name>
    <name type="common">Barrel medic</name>
    <name type="synonym">Medicago tribuloides</name>
    <dbReference type="NCBI Taxonomy" id="3880"/>
    <lineage>
        <taxon>Eukaryota</taxon>
        <taxon>Viridiplantae</taxon>
        <taxon>Streptophyta</taxon>
        <taxon>Embryophyta</taxon>
        <taxon>Tracheophyta</taxon>
        <taxon>Spermatophyta</taxon>
        <taxon>Magnoliopsida</taxon>
        <taxon>eudicotyledons</taxon>
        <taxon>Gunneridae</taxon>
        <taxon>Pentapetalae</taxon>
        <taxon>rosids</taxon>
        <taxon>fabids</taxon>
        <taxon>Fabales</taxon>
        <taxon>Fabaceae</taxon>
        <taxon>Papilionoideae</taxon>
        <taxon>50 kb inversion clade</taxon>
        <taxon>NPAAA clade</taxon>
        <taxon>Hologalegina</taxon>
        <taxon>IRL clade</taxon>
        <taxon>Trifolieae</taxon>
        <taxon>Medicago</taxon>
    </lineage>
</organism>
<gene>
    <name evidence="2" type="ordered locus">MTR_3g096250</name>
</gene>
<reference evidence="2 4" key="2">
    <citation type="journal article" date="2014" name="BMC Genomics">
        <title>An improved genome release (version Mt4.0) for the model legume Medicago truncatula.</title>
        <authorList>
            <person name="Tang H."/>
            <person name="Krishnakumar V."/>
            <person name="Bidwell S."/>
            <person name="Rosen B."/>
            <person name="Chan A."/>
            <person name="Zhou S."/>
            <person name="Gentzbittel L."/>
            <person name="Childs K.L."/>
            <person name="Yandell M."/>
            <person name="Gundlach H."/>
            <person name="Mayer K.F."/>
            <person name="Schwartz D.C."/>
            <person name="Town C.D."/>
        </authorList>
    </citation>
    <scope>GENOME REANNOTATION</scope>
    <source>
        <strain evidence="3 4">cv. Jemalong A17</strain>
    </source>
</reference>
<dbReference type="InterPro" id="IPR017451">
    <property type="entry name" value="F-box-assoc_interact_dom"/>
</dbReference>
<dbReference type="AlphaFoldDB" id="G7JBK4"/>
<dbReference type="InterPro" id="IPR001810">
    <property type="entry name" value="F-box_dom"/>
</dbReference>
<dbReference type="Pfam" id="PF08268">
    <property type="entry name" value="FBA_3"/>
    <property type="match status" value="1"/>
</dbReference>
<dbReference type="PaxDb" id="3880-AES72864"/>
<dbReference type="PANTHER" id="PTHR31790:SF230">
    <property type="entry name" value="PROTEIN, PUTATIVE-RELATED"/>
    <property type="match status" value="1"/>
</dbReference>
<dbReference type="SUPFAM" id="SSF81383">
    <property type="entry name" value="F-box domain"/>
    <property type="match status" value="1"/>
</dbReference>
<feature type="domain" description="F-box" evidence="1">
    <location>
        <begin position="41"/>
        <end position="87"/>
    </location>
</feature>